<evidence type="ECO:0000313" key="5">
    <source>
        <dbReference type="Proteomes" id="UP000003257"/>
    </source>
</evidence>
<proteinExistence type="inferred from homology"/>
<evidence type="ECO:0000256" key="1">
    <source>
        <dbReference type="ARBA" id="ARBA00007227"/>
    </source>
</evidence>
<protein>
    <recommendedName>
        <fullName evidence="3">HTH cro/C1-type domain-containing protein</fullName>
    </recommendedName>
</protein>
<dbReference type="EMBL" id="ABID01000002">
    <property type="protein sequence ID" value="EDQ05047.1"/>
    <property type="molecule type" value="Genomic_DNA"/>
</dbReference>
<dbReference type="PANTHER" id="PTHR43236:SF2">
    <property type="entry name" value="BLL0069 PROTEIN"/>
    <property type="match status" value="1"/>
</dbReference>
<comment type="similarity">
    <text evidence="1">Belongs to the short-chain fatty acyl-CoA assimilation regulator (ScfR) family.</text>
</comment>
<dbReference type="PANTHER" id="PTHR43236">
    <property type="entry name" value="ANTITOXIN HIGA1"/>
    <property type="match status" value="1"/>
</dbReference>
<comment type="caution">
    <text evidence="4">The sequence shown here is derived from an EMBL/GenBank/DDBJ whole genome shotgun (WGS) entry which is preliminary data.</text>
</comment>
<gene>
    <name evidence="4" type="ORF">OIHEL45_09908</name>
</gene>
<sequence length="360" mass="39627">MSLSSLSERSGLSKSEISAILNRDRAPDNDELLALAQTLHVPPHALFAEIAPQLSLVPDFRKANPAPSLMPDGVIGAISYVERLSQSLVALDVDLSTNQRLTKYTGDLTRKNAAKLAKEWRSEWGLEFSDQLEMKSAHKVYAHLRDFIEGLGVFVIHRRFDTDLYSGAYLKVGDGPHTILINTGGSSKARKLFTLAHEFCHVLLGKTGVSNASVLKNKIETFCNHFAAYLLVPTIGLKQTILKFRYTPKTNWNHIRLLAGNIGVSLQCIALRLVDIGVWSGSDYGAWMGQYAGVTPKEDTEDPPGGSGGKDNSIQTKRTQYGMSLIRAVSTAKREGLLDKFDVYRLIGLKPKYQAEVLGV</sequence>
<accession>A0ABM9X6G8</accession>
<dbReference type="Gene3D" id="1.10.260.40">
    <property type="entry name" value="lambda repressor-like DNA-binding domains"/>
    <property type="match status" value="1"/>
</dbReference>
<dbReference type="CDD" id="cd00093">
    <property type="entry name" value="HTH_XRE"/>
    <property type="match status" value="1"/>
</dbReference>
<dbReference type="InterPro" id="IPR010359">
    <property type="entry name" value="IrrE_HExxH"/>
</dbReference>
<dbReference type="SUPFAM" id="SSF47413">
    <property type="entry name" value="lambda repressor-like DNA-binding domains"/>
    <property type="match status" value="1"/>
</dbReference>
<organism evidence="4 5">
    <name type="scientific">Sulfitobacter indolifex HEL-45</name>
    <dbReference type="NCBI Taxonomy" id="391624"/>
    <lineage>
        <taxon>Bacteria</taxon>
        <taxon>Pseudomonadati</taxon>
        <taxon>Pseudomonadota</taxon>
        <taxon>Alphaproteobacteria</taxon>
        <taxon>Rhodobacterales</taxon>
        <taxon>Roseobacteraceae</taxon>
        <taxon>Sulfitobacter</taxon>
    </lineage>
</organism>
<dbReference type="Pfam" id="PF06114">
    <property type="entry name" value="Peptidase_M78"/>
    <property type="match status" value="1"/>
</dbReference>
<dbReference type="Pfam" id="PF01381">
    <property type="entry name" value="HTH_3"/>
    <property type="match status" value="1"/>
</dbReference>
<evidence type="ECO:0000313" key="4">
    <source>
        <dbReference type="EMBL" id="EDQ05047.1"/>
    </source>
</evidence>
<name>A0ABM9X6G8_9RHOB</name>
<feature type="domain" description="HTH cro/C1-type" evidence="3">
    <location>
        <begin position="1"/>
        <end position="46"/>
    </location>
</feature>
<feature type="region of interest" description="Disordered" evidence="2">
    <location>
        <begin position="295"/>
        <end position="315"/>
    </location>
</feature>
<evidence type="ECO:0000259" key="3">
    <source>
        <dbReference type="PROSITE" id="PS50943"/>
    </source>
</evidence>
<dbReference type="Gene3D" id="1.10.10.2910">
    <property type="match status" value="1"/>
</dbReference>
<reference evidence="4 5" key="1">
    <citation type="submission" date="2007-11" db="EMBL/GenBank/DDBJ databases">
        <authorList>
            <person name="Wagner-Dobler I."/>
            <person name="Ferriera S."/>
            <person name="Johnson J."/>
            <person name="Kravitz S."/>
            <person name="Beeson K."/>
            <person name="Sutton G."/>
            <person name="Rogers Y.-H."/>
            <person name="Friedman R."/>
            <person name="Frazier M."/>
            <person name="Venter J.C."/>
        </authorList>
    </citation>
    <scope>NUCLEOTIDE SEQUENCE [LARGE SCALE GENOMIC DNA]</scope>
    <source>
        <strain evidence="4 5">HEL-45</strain>
    </source>
</reference>
<dbReference type="Proteomes" id="UP000003257">
    <property type="component" value="Unassembled WGS sequence"/>
</dbReference>
<dbReference type="InterPro" id="IPR001387">
    <property type="entry name" value="Cro/C1-type_HTH"/>
</dbReference>
<evidence type="ECO:0000256" key="2">
    <source>
        <dbReference type="SAM" id="MobiDB-lite"/>
    </source>
</evidence>
<dbReference type="InterPro" id="IPR052345">
    <property type="entry name" value="Rad_response_metalloprotease"/>
</dbReference>
<dbReference type="InterPro" id="IPR010982">
    <property type="entry name" value="Lambda_DNA-bd_dom_sf"/>
</dbReference>
<dbReference type="PROSITE" id="PS50943">
    <property type="entry name" value="HTH_CROC1"/>
    <property type="match status" value="1"/>
</dbReference>
<keyword evidence="5" id="KW-1185">Reference proteome</keyword>